<comment type="caution">
    <text evidence="1">The sequence shown here is derived from an EMBL/GenBank/DDBJ whole genome shotgun (WGS) entry which is preliminary data.</text>
</comment>
<protein>
    <recommendedName>
        <fullName evidence="3">Glycosyl transferase family 2</fullName>
    </recommendedName>
</protein>
<accession>A0A316AE66</accession>
<dbReference type="Proteomes" id="UP000245469">
    <property type="component" value="Unassembled WGS sequence"/>
</dbReference>
<dbReference type="SUPFAM" id="SSF53448">
    <property type="entry name" value="Nucleotide-diphospho-sugar transferases"/>
    <property type="match status" value="1"/>
</dbReference>
<reference evidence="1 2" key="1">
    <citation type="submission" date="2018-03" db="EMBL/GenBank/DDBJ databases">
        <title>Genomic Encyclopedia of Archaeal and Bacterial Type Strains, Phase II (KMG-II): from individual species to whole genera.</title>
        <authorList>
            <person name="Goeker M."/>
        </authorList>
    </citation>
    <scope>NUCLEOTIDE SEQUENCE [LARGE SCALE GENOMIC DNA]</scope>
    <source>
        <strain evidence="1 2">DSM 44889</strain>
    </source>
</reference>
<gene>
    <name evidence="1" type="ORF">BXY45_10149</name>
</gene>
<evidence type="ECO:0008006" key="3">
    <source>
        <dbReference type="Google" id="ProtNLM"/>
    </source>
</evidence>
<dbReference type="OrthoDB" id="1676877at2"/>
<dbReference type="AlphaFoldDB" id="A0A316AE66"/>
<dbReference type="RefSeq" id="WP_109772301.1">
    <property type="nucleotide sequence ID" value="NZ_QGDQ01000001.1"/>
</dbReference>
<dbReference type="EMBL" id="QGDQ01000001">
    <property type="protein sequence ID" value="PWJ56075.1"/>
    <property type="molecule type" value="Genomic_DNA"/>
</dbReference>
<organism evidence="1 2">
    <name type="scientific">Quadrisphaera granulorum</name>
    <dbReference type="NCBI Taxonomy" id="317664"/>
    <lineage>
        <taxon>Bacteria</taxon>
        <taxon>Bacillati</taxon>
        <taxon>Actinomycetota</taxon>
        <taxon>Actinomycetes</taxon>
        <taxon>Kineosporiales</taxon>
        <taxon>Kineosporiaceae</taxon>
        <taxon>Quadrisphaera</taxon>
    </lineage>
</organism>
<keyword evidence="2" id="KW-1185">Reference proteome</keyword>
<evidence type="ECO:0000313" key="1">
    <source>
        <dbReference type="EMBL" id="PWJ56075.1"/>
    </source>
</evidence>
<dbReference type="InterPro" id="IPR029044">
    <property type="entry name" value="Nucleotide-diphossugar_trans"/>
</dbReference>
<proteinExistence type="predicted"/>
<sequence>MALRVVYRSWGGENEKNRPPGYSKLTCLVSFLRAAEAVDADVVFLNDGPVAPALRGLMDRHGKVVELEGSGMRASYWGAISLAVDSDWDDDDVVWFSEDDYLYHPEAFTALVAAADGPEAVPAQYFALYGSTPDRSVHGPDEPTSEPPPGWVQLGPFRSEGRDWVRMQSTTSTLGARLGALREDKGIFKLCMYPHKNMLRDHDTCVAIQGFSPYRPYDLVHPLYERGRSLKMRVRDALILPFLLATVARALTRRPERRRTFLAVEPNLATHMEVLRIASGTDWDAVAADAQAWGTERGLLTADGISA</sequence>
<evidence type="ECO:0000313" key="2">
    <source>
        <dbReference type="Proteomes" id="UP000245469"/>
    </source>
</evidence>
<name>A0A316AE66_9ACTN</name>